<evidence type="ECO:0000313" key="2">
    <source>
        <dbReference type="Proteomes" id="UP001062846"/>
    </source>
</evidence>
<evidence type="ECO:0000313" key="1">
    <source>
        <dbReference type="EMBL" id="KAI8540960.1"/>
    </source>
</evidence>
<gene>
    <name evidence="1" type="ORF">RHMOL_Rhmol08G0025700</name>
</gene>
<sequence length="1163" mass="130920">MSSDSGDLDEDELLQMALQEQSRRDVNYQQPSSKPSRPVSNFVQPPPQRGTNQRVSAPPKNHNTNARPVQRAQQRRSSMDDDDDSEVEMLSISSGDEESSKDRGSESRNRAGSGGRRAGKDDDGDWDGGEPDSWKRVDEAELARRVREMRETRTVTVAPKIEQKPATARPGLNSLQSFPRGLECVDPLGLGIIDNKTLKLITEYSESSPVKSDKDYLDSNIREKLLYFSESFDAKLFLSRIHQETSGADLEAGGLALKTDLKGRTQQKKQLVKENFDCFVSCKTTIDDIESKLKRIEEDPEGSGTSHLFNCIQGVSSQANRAFGPLFERQAQAEKIRSVQGMLQRFRTLFNLPSSIRGSISKGEYDLAVREYRKAKSIVLPSHVQKNLVSLNDVWLTKIISTFDFRHTMHVFVAGLSSCQYAHLSRLNSIPVVSKWKSMFEKVGILKRVLEEVEKIMYEFKGMLYKSLEDPNIEFRNLENIVRILLELEPDSDPVWHYLNIQNHRIRGLLEKCTLDHEARMELLQNEICEKALSDAKWKQIQQDLNQTQADVDYSLTPENSHLLGYSEPVDFNGAEIDALRGKYIRRLTAVLIHHIPAFWKVALSVSSGKFAKSSQVSADSNVNNSANKSEEKVGDGKYSSHSLDEVAGMIRSTISVYESKVHNTFRDLEESNILQPFMRDAIKEISKACQAFEAKESAPPIAVAALWTLQSEITKIYILRLCSWMRASTEEVSKEESWVPVSILERNKSPYTISSMPLVFRSVMASAMEQINMMIQSLRSEATKTEDTFAQLQEIQESVRLAFLNCLLDFAGHLERSGGDLAQSRSSKGNLHLQNGYPHELQENYSDPVPGSVVDPHQQLLMVLSNIGYCKDELSRELYYKYRHIWLQSRGREEEDSDMQDLVMSFSGLEEKVLEQYTFAKASLIRTAATNYLLDSGVQWGGAPAVKGVRDAAVELLHTLVAVHAEVFAACKPLLDKTLGILVEGLIDTLLSLFHENKTKDLRSFDANGFCQLMLELEYFETILNPHFTSDARESLKSLQGVLLEKATESVTETIETPSHHRRPTRGSEDALSDDRQQGMTVSPDDLIALAQQYSSELLQGELERTRINTACFVESIALDSVPESARAAYASFRGSMDSPSRNFRGNSQPVGSPGFSRQRRR</sequence>
<reference evidence="1" key="1">
    <citation type="submission" date="2022-02" db="EMBL/GenBank/DDBJ databases">
        <title>Plant Genome Project.</title>
        <authorList>
            <person name="Zhang R.-G."/>
        </authorList>
    </citation>
    <scope>NUCLEOTIDE SEQUENCE</scope>
    <source>
        <strain evidence="1">AT1</strain>
    </source>
</reference>
<protein>
    <submittedName>
        <fullName evidence="1">Uncharacterized protein</fullName>
    </submittedName>
</protein>
<dbReference type="Proteomes" id="UP001062846">
    <property type="component" value="Chromosome 8"/>
</dbReference>
<proteinExistence type="predicted"/>
<accession>A0ACC0MJB2</accession>
<organism evidence="1 2">
    <name type="scientific">Rhododendron molle</name>
    <name type="common">Chinese azalea</name>
    <name type="synonym">Azalea mollis</name>
    <dbReference type="NCBI Taxonomy" id="49168"/>
    <lineage>
        <taxon>Eukaryota</taxon>
        <taxon>Viridiplantae</taxon>
        <taxon>Streptophyta</taxon>
        <taxon>Embryophyta</taxon>
        <taxon>Tracheophyta</taxon>
        <taxon>Spermatophyta</taxon>
        <taxon>Magnoliopsida</taxon>
        <taxon>eudicotyledons</taxon>
        <taxon>Gunneridae</taxon>
        <taxon>Pentapetalae</taxon>
        <taxon>asterids</taxon>
        <taxon>Ericales</taxon>
        <taxon>Ericaceae</taxon>
        <taxon>Ericoideae</taxon>
        <taxon>Rhodoreae</taxon>
        <taxon>Rhododendron</taxon>
    </lineage>
</organism>
<dbReference type="EMBL" id="CM046395">
    <property type="protein sequence ID" value="KAI8540960.1"/>
    <property type="molecule type" value="Genomic_DNA"/>
</dbReference>
<comment type="caution">
    <text evidence="1">The sequence shown here is derived from an EMBL/GenBank/DDBJ whole genome shotgun (WGS) entry which is preliminary data.</text>
</comment>
<name>A0ACC0MJB2_RHOML</name>
<keyword evidence="2" id="KW-1185">Reference proteome</keyword>